<gene>
    <name evidence="9" type="ORF">ThesuDRAFT_02011</name>
</gene>
<comment type="similarity">
    <text evidence="1 6">Belongs to the ABC transporter superfamily.</text>
</comment>
<dbReference type="InterPro" id="IPR027417">
    <property type="entry name" value="P-loop_NTPase"/>
</dbReference>
<comment type="subunit">
    <text evidence="6">The complex is probably composed of two ATP-binding proteins, two transmembrane proteins and a solute-binding protein.</text>
</comment>
<evidence type="ECO:0000256" key="3">
    <source>
        <dbReference type="ARBA" id="ARBA00022741"/>
    </source>
</evidence>
<organism evidence="9 10">
    <name type="scientific">Thermaerobacter subterraneus DSM 13965</name>
    <dbReference type="NCBI Taxonomy" id="867903"/>
    <lineage>
        <taxon>Bacteria</taxon>
        <taxon>Bacillati</taxon>
        <taxon>Bacillota</taxon>
        <taxon>Clostridia</taxon>
        <taxon>Eubacteriales</taxon>
        <taxon>Clostridiales Family XVII. Incertae Sedis</taxon>
        <taxon>Thermaerobacter</taxon>
    </lineage>
</organism>
<evidence type="ECO:0000256" key="4">
    <source>
        <dbReference type="ARBA" id="ARBA00022840"/>
    </source>
</evidence>
<dbReference type="GO" id="GO:0031460">
    <property type="term" value="P:glycine betaine transport"/>
    <property type="evidence" value="ECO:0007669"/>
    <property type="project" value="InterPro"/>
</dbReference>
<dbReference type="STRING" id="867903.ThesuDRAFT_02011"/>
<dbReference type="InterPro" id="IPR051921">
    <property type="entry name" value="ABC_osmolyte_uptake_ATP-bind"/>
</dbReference>
<dbReference type="PROSITE" id="PS00211">
    <property type="entry name" value="ABC_TRANSPORTER_1"/>
    <property type="match status" value="1"/>
</dbReference>
<keyword evidence="5" id="KW-0129">CBS domain</keyword>
<dbReference type="GO" id="GO:0006970">
    <property type="term" value="P:response to osmotic stress"/>
    <property type="evidence" value="ECO:0007669"/>
    <property type="project" value="UniProtKB-ARBA"/>
</dbReference>
<dbReference type="AlphaFoldDB" id="K6PZP0"/>
<keyword evidence="3 6" id="KW-0547">Nucleotide-binding</keyword>
<accession>K6PZP0</accession>
<dbReference type="GO" id="GO:0005886">
    <property type="term" value="C:plasma membrane"/>
    <property type="evidence" value="ECO:0007669"/>
    <property type="project" value="UniProtKB-SubCell"/>
</dbReference>
<dbReference type="InterPro" id="IPR017871">
    <property type="entry name" value="ABC_transporter-like_CS"/>
</dbReference>
<evidence type="ECO:0000256" key="5">
    <source>
        <dbReference type="ARBA" id="ARBA00023122"/>
    </source>
</evidence>
<dbReference type="GO" id="GO:0006865">
    <property type="term" value="P:amino acid transport"/>
    <property type="evidence" value="ECO:0007669"/>
    <property type="project" value="UniProtKB-UniRule"/>
</dbReference>
<feature type="compositionally biased region" description="Gly residues" evidence="7">
    <location>
        <begin position="7"/>
        <end position="31"/>
    </location>
</feature>
<dbReference type="PROSITE" id="PS50893">
    <property type="entry name" value="ABC_TRANSPORTER_2"/>
    <property type="match status" value="1"/>
</dbReference>
<dbReference type="RefSeq" id="WP_006904291.1">
    <property type="nucleotide sequence ID" value="NZ_JH976535.1"/>
</dbReference>
<dbReference type="InterPro" id="IPR003439">
    <property type="entry name" value="ABC_transporter-like_ATP-bd"/>
</dbReference>
<name>K6PZP0_9FIRM</name>
<dbReference type="Pfam" id="PF00005">
    <property type="entry name" value="ABC_tran"/>
    <property type="match status" value="1"/>
</dbReference>
<dbReference type="EC" id="7.6.2.9" evidence="6"/>
<evidence type="ECO:0000256" key="1">
    <source>
        <dbReference type="ARBA" id="ARBA00005417"/>
    </source>
</evidence>
<keyword evidence="6" id="KW-1003">Cell membrane</keyword>
<dbReference type="GO" id="GO:0015418">
    <property type="term" value="F:ABC-type quaternary ammonium compound transporting activity"/>
    <property type="evidence" value="ECO:0007669"/>
    <property type="project" value="UniProtKB-EC"/>
</dbReference>
<comment type="subcellular location">
    <subcellularLocation>
        <location evidence="6">Cell inner membrane</location>
        <topology evidence="6">Peripheral membrane protein</topology>
    </subcellularLocation>
</comment>
<dbReference type="PANTHER" id="PTHR43869">
    <property type="entry name" value="GLYCINE BETAINE/PROLINE BETAINE TRANSPORT SYSTEM ATP-BINDING PROTEIN PROV"/>
    <property type="match status" value="1"/>
</dbReference>
<keyword evidence="10" id="KW-1185">Reference proteome</keyword>
<evidence type="ECO:0000313" key="10">
    <source>
        <dbReference type="Proteomes" id="UP000005710"/>
    </source>
</evidence>
<reference evidence="9" key="2">
    <citation type="submission" date="2012-10" db="EMBL/GenBank/DDBJ databases">
        <title>Improved high-quality draft of Thermaerobacter subterraneus C21, DSM 13965.</title>
        <authorList>
            <consortium name="DOE Joint Genome Institute"/>
            <person name="Eisen J."/>
            <person name="Huntemann M."/>
            <person name="Wei C.-L."/>
            <person name="Han J."/>
            <person name="Detter J.C."/>
            <person name="Han C."/>
            <person name="Tapia R."/>
            <person name="Chen A."/>
            <person name="Kyrpides N."/>
            <person name="Mavromatis K."/>
            <person name="Markowitz V."/>
            <person name="Szeto E."/>
            <person name="Ivanova N."/>
            <person name="Mikhailova N."/>
            <person name="Ovchinnikova G."/>
            <person name="Pagani I."/>
            <person name="Pati A."/>
            <person name="Goodwin L."/>
            <person name="Nordberg H.P."/>
            <person name="Cantor M.N."/>
            <person name="Hua S.X."/>
            <person name="Woyke T."/>
            <person name="Eisen J."/>
            <person name="Klenk H.-P."/>
        </authorList>
    </citation>
    <scope>NUCLEOTIDE SEQUENCE [LARGE SCALE GENOMIC DNA]</scope>
    <source>
        <strain evidence="9">DSM 13965</strain>
    </source>
</reference>
<dbReference type="Proteomes" id="UP000005710">
    <property type="component" value="Unassembled WGS sequence"/>
</dbReference>
<dbReference type="eggNOG" id="COG4175">
    <property type="taxonomic scope" value="Bacteria"/>
</dbReference>
<evidence type="ECO:0000256" key="2">
    <source>
        <dbReference type="ARBA" id="ARBA00022448"/>
    </source>
</evidence>
<dbReference type="NCBIfam" id="TIGR01186">
    <property type="entry name" value="proV"/>
    <property type="match status" value="1"/>
</dbReference>
<dbReference type="FunFam" id="3.40.50.300:FF:000201">
    <property type="entry name" value="Glycine betaine/L-proline ABC transporter ATP-binding protein"/>
    <property type="match status" value="1"/>
</dbReference>
<dbReference type="InterPro" id="IPR003593">
    <property type="entry name" value="AAA+_ATPase"/>
</dbReference>
<dbReference type="GO" id="GO:0005524">
    <property type="term" value="F:ATP binding"/>
    <property type="evidence" value="ECO:0007669"/>
    <property type="project" value="UniProtKB-UniRule"/>
</dbReference>
<dbReference type="EMBL" id="AENY02000003">
    <property type="protein sequence ID" value="EKP94278.1"/>
    <property type="molecule type" value="Genomic_DNA"/>
</dbReference>
<evidence type="ECO:0000256" key="7">
    <source>
        <dbReference type="SAM" id="MobiDB-lite"/>
    </source>
</evidence>
<keyword evidence="6" id="KW-0997">Cell inner membrane</keyword>
<evidence type="ECO:0000256" key="6">
    <source>
        <dbReference type="RuleBase" id="RU369116"/>
    </source>
</evidence>
<proteinExistence type="inferred from homology"/>
<dbReference type="SMART" id="SM00382">
    <property type="entry name" value="AAA"/>
    <property type="match status" value="1"/>
</dbReference>
<keyword evidence="4 6" id="KW-0067">ATP-binding</keyword>
<dbReference type="OrthoDB" id="9802264at2"/>
<feature type="domain" description="ABC transporter" evidence="8">
    <location>
        <begin position="79"/>
        <end position="336"/>
    </location>
</feature>
<sequence length="416" mass="44389">MTASPTGGTGRAGGGPGGRGPAPSRPGGGSGNREPGSSRSDAGLGGRGPGPARPDATTGHRGRGRPGRDEAATPSPVLLAVQDLWKIFARRDKDIDVHDPEAVARAEARGAVVAVREASFRVRRGEIFVVMGLSGSGKSTLVRCLLRLVEPTAGRILFDGEDVTAMYARQLTAFRRTRVAMVFQHYGLLPHRTVLENVAFGLRLRGEPRPVQVERAREALARVGLEKWAGRYPAALSGGMRQRVGIARALARDADLLLMDEPFSGLDPLIRRELQDELLRLQEELHKTIVFITHDLQEALRLGDRLAIMRAGRIVQVGRPREIIQAPADDYVRRFVRDVREAAALAAGPLRAAVPDTLPAAAGEPRWAAGESFRAVAAEPAAGGLAEPLADTLLSPTLEAGKAGWGPGRRGSDLVP</sequence>
<evidence type="ECO:0000259" key="8">
    <source>
        <dbReference type="PROSITE" id="PS50893"/>
    </source>
</evidence>
<keyword evidence="6" id="KW-0472">Membrane</keyword>
<keyword evidence="2 6" id="KW-0813">Transport</keyword>
<reference evidence="9" key="1">
    <citation type="submission" date="2010-10" db="EMBL/GenBank/DDBJ databases">
        <authorList>
            <consortium name="US DOE Joint Genome Institute (JGI-PGF)"/>
            <person name="Lucas S."/>
            <person name="Copeland A."/>
            <person name="Lapidus A."/>
            <person name="Bruce D."/>
            <person name="Goodwin L."/>
            <person name="Pitluck S."/>
            <person name="Kyrpides N."/>
            <person name="Mavromatis K."/>
            <person name="Detter J.C."/>
            <person name="Han C."/>
            <person name="Land M."/>
            <person name="Hauser L."/>
            <person name="Markowitz V."/>
            <person name="Cheng J.-F."/>
            <person name="Hugenholtz P."/>
            <person name="Woyke T."/>
            <person name="Wu D."/>
            <person name="Pukall R."/>
            <person name="Wahrenburg C."/>
            <person name="Brambilla E."/>
            <person name="Klenk H.-P."/>
            <person name="Eisen J.A."/>
        </authorList>
    </citation>
    <scope>NUCLEOTIDE SEQUENCE [LARGE SCALE GENOMIC DNA]</scope>
    <source>
        <strain evidence="9">DSM 13965</strain>
    </source>
</reference>
<dbReference type="InterPro" id="IPR005892">
    <property type="entry name" value="Gly-betaine_transp_ATP-bd"/>
</dbReference>
<comment type="caution">
    <text evidence="9">The sequence shown here is derived from an EMBL/GenBank/DDBJ whole genome shotgun (WGS) entry which is preliminary data.</text>
</comment>
<dbReference type="Gene3D" id="3.40.50.300">
    <property type="entry name" value="P-loop containing nucleotide triphosphate hydrolases"/>
    <property type="match status" value="1"/>
</dbReference>
<comment type="catalytic activity">
    <reaction evidence="6">
        <text>a quaternary ammonium(out) + ATP + H2O = a quaternary ammonium(in) + ADP + phosphate + H(+)</text>
        <dbReference type="Rhea" id="RHEA:11036"/>
        <dbReference type="ChEBI" id="CHEBI:15377"/>
        <dbReference type="ChEBI" id="CHEBI:15378"/>
        <dbReference type="ChEBI" id="CHEBI:30616"/>
        <dbReference type="ChEBI" id="CHEBI:35267"/>
        <dbReference type="ChEBI" id="CHEBI:43474"/>
        <dbReference type="ChEBI" id="CHEBI:456216"/>
    </reaction>
</comment>
<protein>
    <recommendedName>
        <fullName evidence="6">Quaternary amine transport ATP-binding protein</fullName>
        <ecNumber evidence="6">7.6.2.9</ecNumber>
    </recommendedName>
</protein>
<evidence type="ECO:0000313" key="9">
    <source>
        <dbReference type="EMBL" id="EKP94278.1"/>
    </source>
</evidence>
<dbReference type="GO" id="GO:0016887">
    <property type="term" value="F:ATP hydrolysis activity"/>
    <property type="evidence" value="ECO:0007669"/>
    <property type="project" value="UniProtKB-UniRule"/>
</dbReference>
<dbReference type="SUPFAM" id="SSF52540">
    <property type="entry name" value="P-loop containing nucleoside triphosphate hydrolases"/>
    <property type="match status" value="1"/>
</dbReference>
<dbReference type="PANTHER" id="PTHR43869:SF1">
    <property type="entry name" value="GLYCINE BETAINE_PROLINE BETAINE TRANSPORT SYSTEM ATP-BINDING PROTEIN PROV"/>
    <property type="match status" value="1"/>
</dbReference>
<feature type="region of interest" description="Disordered" evidence="7">
    <location>
        <begin position="1"/>
        <end position="75"/>
    </location>
</feature>
<feature type="compositionally biased region" description="Low complexity" evidence="7">
    <location>
        <begin position="32"/>
        <end position="42"/>
    </location>
</feature>
<dbReference type="HOGENOM" id="CLU_000604_1_23_9"/>